<dbReference type="EMBL" id="BGZK01001534">
    <property type="protein sequence ID" value="GBP81855.1"/>
    <property type="molecule type" value="Genomic_DNA"/>
</dbReference>
<dbReference type="Proteomes" id="UP000299102">
    <property type="component" value="Unassembled WGS sequence"/>
</dbReference>
<name>A0A4C1Z5H5_EUMVA</name>
<reference evidence="1 2" key="1">
    <citation type="journal article" date="2019" name="Commun. Biol.">
        <title>The bagworm genome reveals a unique fibroin gene that provides high tensile strength.</title>
        <authorList>
            <person name="Kono N."/>
            <person name="Nakamura H."/>
            <person name="Ohtoshi R."/>
            <person name="Tomita M."/>
            <person name="Numata K."/>
            <person name="Arakawa K."/>
        </authorList>
    </citation>
    <scope>NUCLEOTIDE SEQUENCE [LARGE SCALE GENOMIC DNA]</scope>
</reference>
<organism evidence="1 2">
    <name type="scientific">Eumeta variegata</name>
    <name type="common">Bagworm moth</name>
    <name type="synonym">Eumeta japonica</name>
    <dbReference type="NCBI Taxonomy" id="151549"/>
    <lineage>
        <taxon>Eukaryota</taxon>
        <taxon>Metazoa</taxon>
        <taxon>Ecdysozoa</taxon>
        <taxon>Arthropoda</taxon>
        <taxon>Hexapoda</taxon>
        <taxon>Insecta</taxon>
        <taxon>Pterygota</taxon>
        <taxon>Neoptera</taxon>
        <taxon>Endopterygota</taxon>
        <taxon>Lepidoptera</taxon>
        <taxon>Glossata</taxon>
        <taxon>Ditrysia</taxon>
        <taxon>Tineoidea</taxon>
        <taxon>Psychidae</taxon>
        <taxon>Oiketicinae</taxon>
        <taxon>Eumeta</taxon>
    </lineage>
</organism>
<gene>
    <name evidence="1" type="ORF">EVAR_59750_1</name>
</gene>
<proteinExistence type="predicted"/>
<keyword evidence="2" id="KW-1185">Reference proteome</keyword>
<evidence type="ECO:0000313" key="1">
    <source>
        <dbReference type="EMBL" id="GBP81855.1"/>
    </source>
</evidence>
<accession>A0A4C1Z5H5</accession>
<dbReference type="AlphaFoldDB" id="A0A4C1Z5H5"/>
<evidence type="ECO:0000313" key="2">
    <source>
        <dbReference type="Proteomes" id="UP000299102"/>
    </source>
</evidence>
<protein>
    <submittedName>
        <fullName evidence="1">Uncharacterized protein</fullName>
    </submittedName>
</protein>
<sequence>MRGRLGLQVERFMGTSSDAIPNVVSHFAITLTEKPIVFCQPKMLRKRIKKISRDESDILLFKNAYDEVKLGASLRQEPNENDRNR</sequence>
<comment type="caution">
    <text evidence="1">The sequence shown here is derived from an EMBL/GenBank/DDBJ whole genome shotgun (WGS) entry which is preliminary data.</text>
</comment>